<name>G4NS30_BACS4</name>
<keyword evidence="3" id="KW-1185">Reference proteome</keyword>
<evidence type="ECO:0000313" key="3">
    <source>
        <dbReference type="Proteomes" id="UP000002651"/>
    </source>
</evidence>
<reference evidence="2 3" key="1">
    <citation type="journal article" date="2012" name="J. Bacteriol.">
        <title>Whole-genome sequences of Bacillus subtilis and close relatives.</title>
        <authorList>
            <person name="Earl A.M."/>
            <person name="Eppinger M."/>
            <person name="Fricke W.F."/>
            <person name="Rosovitz M.J."/>
            <person name="Rasko D.A."/>
            <person name="Daugherty S."/>
            <person name="Losick R."/>
            <person name="Kolter R."/>
            <person name="Ravel J."/>
        </authorList>
    </citation>
    <scope>NUCLEOTIDE SEQUENCE [LARGE SCALE GENOMIC DNA]</scope>
    <source>
        <strain evidence="3">DSM 15029 / JCM 12233 / NBRC 101239 / NRRL B-23049 / TU-B-10</strain>
    </source>
</reference>
<dbReference type="HOGENOM" id="CLU_2822203_0_0_9"/>
<protein>
    <recommendedName>
        <fullName evidence="4">Secreted protein</fullName>
    </recommendedName>
</protein>
<accession>G4NS30</accession>
<keyword evidence="1" id="KW-0732">Signal</keyword>
<organism evidence="2 3">
    <name type="scientific">Bacillus spizizenii (strain DSM 15029 / JCM 12233 / NBRC 101239 / NRRL B-23049 / TU-B-10)</name>
    <name type="common">Bacillus subtilis subsp. spizizenii</name>
    <dbReference type="NCBI Taxonomy" id="1052585"/>
    <lineage>
        <taxon>Bacteria</taxon>
        <taxon>Bacillati</taxon>
        <taxon>Bacillota</taxon>
        <taxon>Bacilli</taxon>
        <taxon>Bacillales</taxon>
        <taxon>Bacillaceae</taxon>
        <taxon>Bacillus</taxon>
    </lineage>
</organism>
<dbReference type="KEGG" id="bst:GYO_1852"/>
<dbReference type="AlphaFoldDB" id="G4NS30"/>
<evidence type="ECO:0008006" key="4">
    <source>
        <dbReference type="Google" id="ProtNLM"/>
    </source>
</evidence>
<feature type="chain" id="PRO_5039535472" description="Secreted protein" evidence="1">
    <location>
        <begin position="25"/>
        <end position="66"/>
    </location>
</feature>
<evidence type="ECO:0000256" key="1">
    <source>
        <dbReference type="SAM" id="SignalP"/>
    </source>
</evidence>
<feature type="signal peptide" evidence="1">
    <location>
        <begin position="1"/>
        <end position="24"/>
    </location>
</feature>
<dbReference type="STRING" id="1052585.GYO_1852"/>
<gene>
    <name evidence="2" type="ordered locus">GYO_1852</name>
</gene>
<dbReference type="EMBL" id="CP002905">
    <property type="protein sequence ID" value="AEP86491.1"/>
    <property type="molecule type" value="Genomic_DNA"/>
</dbReference>
<sequence length="66" mass="7765">MKATNMIIAFKIVFVNIFSLQHNAAIEVSLTAEYTMHTLKIKIRRKSFHLQMYHTFLNIARKAEKI</sequence>
<dbReference type="Proteomes" id="UP000002651">
    <property type="component" value="Chromosome"/>
</dbReference>
<proteinExistence type="predicted"/>
<evidence type="ECO:0000313" key="2">
    <source>
        <dbReference type="EMBL" id="AEP86491.1"/>
    </source>
</evidence>